<reference evidence="1 2" key="1">
    <citation type="submission" date="2024-02" db="EMBL/GenBank/DDBJ databases">
        <title>Distribution and functional of Brevundimonas-related endobacteria within Verticillium dahliae.</title>
        <authorList>
            <person name="Zeng H."/>
        </authorList>
    </citation>
    <scope>NUCLEOTIDE SEQUENCE [LARGE SCALE GENOMIC DNA]</scope>
    <source>
        <strain evidence="1 2">TRM 44200</strain>
    </source>
</reference>
<name>A0ABZ2IDK8_9CAUL</name>
<gene>
    <name evidence="1" type="ORF">V8J38_11445</name>
</gene>
<proteinExistence type="predicted"/>
<dbReference type="RefSeq" id="WP_338575815.1">
    <property type="nucleotide sequence ID" value="NZ_CP146369.1"/>
</dbReference>
<dbReference type="Proteomes" id="UP001363460">
    <property type="component" value="Chromosome"/>
</dbReference>
<keyword evidence="2" id="KW-1185">Reference proteome</keyword>
<dbReference type="EMBL" id="CP146369">
    <property type="protein sequence ID" value="WWT53869.1"/>
    <property type="molecule type" value="Genomic_DNA"/>
</dbReference>
<accession>A0ABZ2IDK8</accession>
<evidence type="ECO:0000313" key="1">
    <source>
        <dbReference type="EMBL" id="WWT53869.1"/>
    </source>
</evidence>
<evidence type="ECO:0000313" key="2">
    <source>
        <dbReference type="Proteomes" id="UP001363460"/>
    </source>
</evidence>
<organism evidence="1 2">
    <name type="scientific">Brevundimonas olei</name>
    <dbReference type="NCBI Taxonomy" id="657642"/>
    <lineage>
        <taxon>Bacteria</taxon>
        <taxon>Pseudomonadati</taxon>
        <taxon>Pseudomonadota</taxon>
        <taxon>Alphaproteobacteria</taxon>
        <taxon>Caulobacterales</taxon>
        <taxon>Caulobacteraceae</taxon>
        <taxon>Brevundimonas</taxon>
    </lineage>
</organism>
<sequence length="72" mass="7869">MTADLSALIARLEKRADHYGRRAEILATFADGLPVSDPYRVQADADADNEHCLAADMREVIAVLRAKQGEGE</sequence>
<protein>
    <submittedName>
        <fullName evidence="1">Uncharacterized protein</fullName>
    </submittedName>
</protein>